<evidence type="ECO:0000256" key="3">
    <source>
        <dbReference type="ARBA" id="ARBA00023015"/>
    </source>
</evidence>
<dbReference type="PROSITE" id="PS50090">
    <property type="entry name" value="MYB_LIKE"/>
    <property type="match status" value="2"/>
</dbReference>
<dbReference type="InterPro" id="IPR001005">
    <property type="entry name" value="SANT/Myb"/>
</dbReference>
<dbReference type="FunFam" id="1.10.10.60:FF:000061">
    <property type="entry name" value="Trihelix transcription factor GT-2"/>
    <property type="match status" value="1"/>
</dbReference>
<feature type="compositionally biased region" description="Polar residues" evidence="7">
    <location>
        <begin position="377"/>
        <end position="392"/>
    </location>
</feature>
<feature type="region of interest" description="Disordered" evidence="7">
    <location>
        <begin position="596"/>
        <end position="666"/>
    </location>
</feature>
<feature type="region of interest" description="Disordered" evidence="7">
    <location>
        <begin position="377"/>
        <end position="420"/>
    </location>
</feature>
<name>A0A2G2VH44_CAPBA</name>
<dbReference type="SMART" id="SM00717">
    <property type="entry name" value="SANT"/>
    <property type="match status" value="2"/>
</dbReference>
<keyword evidence="4" id="KW-0238">DNA-binding</keyword>
<feature type="compositionally biased region" description="Polar residues" evidence="7">
    <location>
        <begin position="1"/>
        <end position="11"/>
    </location>
</feature>
<keyword evidence="5" id="KW-0804">Transcription</keyword>
<dbReference type="InterPro" id="IPR044822">
    <property type="entry name" value="Myb_DNA-bind_4"/>
</dbReference>
<dbReference type="EMBL" id="MLFT02000012">
    <property type="protein sequence ID" value="PHT32304.1"/>
    <property type="molecule type" value="Genomic_DNA"/>
</dbReference>
<keyword evidence="10" id="KW-1185">Reference proteome</keyword>
<proteinExistence type="predicted"/>
<evidence type="ECO:0000313" key="10">
    <source>
        <dbReference type="Proteomes" id="UP000224567"/>
    </source>
</evidence>
<dbReference type="FunFam" id="1.10.10.60:FF:000092">
    <property type="entry name" value="Trihelix transcription factor GT-2"/>
    <property type="match status" value="1"/>
</dbReference>
<dbReference type="Pfam" id="PF13837">
    <property type="entry name" value="Myb_DNA-bind_4"/>
    <property type="match status" value="2"/>
</dbReference>
<reference evidence="10" key="2">
    <citation type="journal article" date="2017" name="J. Anim. Genet.">
        <title>Multiple reference genome sequences of hot pepper reveal the massive evolution of plant disease resistance genes by retroduplication.</title>
        <authorList>
            <person name="Kim S."/>
            <person name="Park J."/>
            <person name="Yeom S.-I."/>
            <person name="Kim Y.-M."/>
            <person name="Seo E."/>
            <person name="Kim K.-T."/>
            <person name="Kim M.-S."/>
            <person name="Lee J.M."/>
            <person name="Cheong K."/>
            <person name="Shin H.-S."/>
            <person name="Kim S.-B."/>
            <person name="Han K."/>
            <person name="Lee J."/>
            <person name="Park M."/>
            <person name="Lee H.-A."/>
            <person name="Lee H.-Y."/>
            <person name="Lee Y."/>
            <person name="Oh S."/>
            <person name="Lee J.H."/>
            <person name="Choi E."/>
            <person name="Choi E."/>
            <person name="Lee S.E."/>
            <person name="Jeon J."/>
            <person name="Kim H."/>
            <person name="Choi G."/>
            <person name="Song H."/>
            <person name="Lee J."/>
            <person name="Lee S.-C."/>
            <person name="Kwon J.-K."/>
            <person name="Lee H.-Y."/>
            <person name="Koo N."/>
            <person name="Hong Y."/>
            <person name="Kim R.W."/>
            <person name="Kang W.-H."/>
            <person name="Huh J.H."/>
            <person name="Kang B.-C."/>
            <person name="Yang T.-J."/>
            <person name="Lee Y.-H."/>
            <person name="Bennetzen J.L."/>
            <person name="Choi D."/>
        </authorList>
    </citation>
    <scope>NUCLEOTIDE SEQUENCE [LARGE SCALE GENOMIC DNA]</scope>
    <source>
        <strain evidence="10">cv. PBC81</strain>
    </source>
</reference>
<feature type="compositionally biased region" description="Low complexity" evidence="7">
    <location>
        <begin position="655"/>
        <end position="666"/>
    </location>
</feature>
<dbReference type="AlphaFoldDB" id="A0A2G2VH44"/>
<dbReference type="CDD" id="cd12203">
    <property type="entry name" value="GT1"/>
    <property type="match status" value="2"/>
</dbReference>
<dbReference type="Gene3D" id="1.10.10.60">
    <property type="entry name" value="Homeodomain-like"/>
    <property type="match status" value="2"/>
</dbReference>
<feature type="compositionally biased region" description="Basic and acidic residues" evidence="7">
    <location>
        <begin position="611"/>
        <end position="623"/>
    </location>
</feature>
<keyword evidence="2" id="KW-0677">Repeat</keyword>
<dbReference type="GO" id="GO:0005634">
    <property type="term" value="C:nucleus"/>
    <property type="evidence" value="ECO:0007669"/>
    <property type="project" value="UniProtKB-SubCell"/>
</dbReference>
<feature type="region of interest" description="Disordered" evidence="7">
    <location>
        <begin position="255"/>
        <end position="286"/>
    </location>
</feature>
<feature type="compositionally biased region" description="Low complexity" evidence="7">
    <location>
        <begin position="263"/>
        <end position="278"/>
    </location>
</feature>
<keyword evidence="6" id="KW-0539">Nucleus</keyword>
<dbReference type="GO" id="GO:0006355">
    <property type="term" value="P:regulation of DNA-templated transcription"/>
    <property type="evidence" value="ECO:0007669"/>
    <property type="project" value="UniProtKB-ARBA"/>
</dbReference>
<sequence>MLGVSSTSTTPGRAVISAAPPLLPPPSQDAPESGGSSEGGGGDGGGGDVGVGGGGFSEEGERNSAGNRWHRQETLSLLKIRSDMDVVFKDSSLKGPLWEEVSRKMADLGYHRSAKKCKEKFENVYKYHRRTKEGRASKADGKTYRFFDQLQALENNPASHSLPPPPLAAPPITMAMAMAMPMRSGNASVNPTPVPMPQNNAASSPQSLPFVVSHNNVVTAAVPAVNHPMMPALLLSQPQQQSQPAIQQPMANLNQINQPQGNTTTSFLSNSTSSSSTSSDEDIQRRHMKKRKWKDFFERLMKDVIKKQEELQKKFMETLEKRERDRMVREETWRVQEMARLNREHDLLVQERSMAAAKDATIIAFLQKITEQQNTPILNSNTINTSPTQMQSKLPEKPSVAPPHSQSPQTPQPQPPPAIAVSLPMTIHTPVPTPTPQTMSLPVATKSFETPKTDNGGENFSPESSSRWPKEEIDALISLRTCLDLKYQENGPKGPLWEEISAGMRKLGYNRNAKRCKEKWENINKYFKKVKESNKKRPEDSKTCPYFNQLEALYKEKSKNETVPNTAVFGLRPENSTPIAPIMAQPEQQWPLPQIQPQVQQQGSTNYNNQHHHDNHESDSMDHNEDEDDIEEDEDDEDEGDGYEIVTNKQPSSIAAATVTTTATAV</sequence>
<reference evidence="9 10" key="1">
    <citation type="journal article" date="2017" name="Genome Biol.">
        <title>New reference genome sequences of hot pepper reveal the massive evolution of plant disease-resistance genes by retroduplication.</title>
        <authorList>
            <person name="Kim S."/>
            <person name="Park J."/>
            <person name="Yeom S.I."/>
            <person name="Kim Y.M."/>
            <person name="Seo E."/>
            <person name="Kim K.T."/>
            <person name="Kim M.S."/>
            <person name="Lee J.M."/>
            <person name="Cheong K."/>
            <person name="Shin H.S."/>
            <person name="Kim S.B."/>
            <person name="Han K."/>
            <person name="Lee J."/>
            <person name="Park M."/>
            <person name="Lee H.A."/>
            <person name="Lee H.Y."/>
            <person name="Lee Y."/>
            <person name="Oh S."/>
            <person name="Lee J.H."/>
            <person name="Choi E."/>
            <person name="Choi E."/>
            <person name="Lee S.E."/>
            <person name="Jeon J."/>
            <person name="Kim H."/>
            <person name="Choi G."/>
            <person name="Song H."/>
            <person name="Lee J."/>
            <person name="Lee S.C."/>
            <person name="Kwon J.K."/>
            <person name="Lee H.Y."/>
            <person name="Koo N."/>
            <person name="Hong Y."/>
            <person name="Kim R.W."/>
            <person name="Kang W.H."/>
            <person name="Huh J.H."/>
            <person name="Kang B.C."/>
            <person name="Yang T.J."/>
            <person name="Lee Y.H."/>
            <person name="Bennetzen J.L."/>
            <person name="Choi D."/>
        </authorList>
    </citation>
    <scope>NUCLEOTIDE SEQUENCE [LARGE SCALE GENOMIC DNA]</scope>
    <source>
        <strain evidence="10">cv. PBC81</strain>
    </source>
</reference>
<dbReference type="PANTHER" id="PTHR21654">
    <property type="entry name" value="FI21293P1"/>
    <property type="match status" value="1"/>
</dbReference>
<gene>
    <name evidence="9" type="ORF">CQW23_28641</name>
</gene>
<evidence type="ECO:0000256" key="2">
    <source>
        <dbReference type="ARBA" id="ARBA00022737"/>
    </source>
</evidence>
<evidence type="ECO:0000256" key="7">
    <source>
        <dbReference type="SAM" id="MobiDB-lite"/>
    </source>
</evidence>
<feature type="region of interest" description="Disordered" evidence="7">
    <location>
        <begin position="447"/>
        <end position="468"/>
    </location>
</feature>
<protein>
    <submittedName>
        <fullName evidence="9">Trihelix transcription factor GTL1</fullName>
    </submittedName>
</protein>
<feature type="compositionally biased region" description="Acidic residues" evidence="7">
    <location>
        <begin position="624"/>
        <end position="642"/>
    </location>
</feature>
<dbReference type="Proteomes" id="UP000224567">
    <property type="component" value="Unassembled WGS sequence"/>
</dbReference>
<feature type="domain" description="Myb-like" evidence="8">
    <location>
        <begin position="61"/>
        <end position="125"/>
    </location>
</feature>
<evidence type="ECO:0000256" key="4">
    <source>
        <dbReference type="ARBA" id="ARBA00023125"/>
    </source>
</evidence>
<dbReference type="OrthoDB" id="691673at2759"/>
<dbReference type="GO" id="GO:0003677">
    <property type="term" value="F:DNA binding"/>
    <property type="evidence" value="ECO:0007669"/>
    <property type="project" value="UniProtKB-KW"/>
</dbReference>
<organism evidence="9 10">
    <name type="scientific">Capsicum baccatum</name>
    <name type="common">Peruvian pepper</name>
    <dbReference type="NCBI Taxonomy" id="33114"/>
    <lineage>
        <taxon>Eukaryota</taxon>
        <taxon>Viridiplantae</taxon>
        <taxon>Streptophyta</taxon>
        <taxon>Embryophyta</taxon>
        <taxon>Tracheophyta</taxon>
        <taxon>Spermatophyta</taxon>
        <taxon>Magnoliopsida</taxon>
        <taxon>eudicotyledons</taxon>
        <taxon>Gunneridae</taxon>
        <taxon>Pentapetalae</taxon>
        <taxon>asterids</taxon>
        <taxon>lamiids</taxon>
        <taxon>Solanales</taxon>
        <taxon>Solanaceae</taxon>
        <taxon>Solanoideae</taxon>
        <taxon>Capsiceae</taxon>
        <taxon>Capsicum</taxon>
    </lineage>
</organism>
<dbReference type="PANTHER" id="PTHR21654:SF62">
    <property type="entry name" value="TRIHELIX TRANSCRIPTION FACTOR GT-2-LIKE ISOFORM X1"/>
    <property type="match status" value="1"/>
</dbReference>
<feature type="region of interest" description="Disordered" evidence="7">
    <location>
        <begin position="1"/>
        <end position="68"/>
    </location>
</feature>
<evidence type="ECO:0000259" key="8">
    <source>
        <dbReference type="PROSITE" id="PS50090"/>
    </source>
</evidence>
<comment type="subcellular location">
    <subcellularLocation>
        <location evidence="1">Nucleus</location>
    </subcellularLocation>
</comment>
<feature type="compositionally biased region" description="Polar residues" evidence="7">
    <location>
        <begin position="456"/>
        <end position="467"/>
    </location>
</feature>
<evidence type="ECO:0000256" key="6">
    <source>
        <dbReference type="ARBA" id="ARBA00023242"/>
    </source>
</evidence>
<evidence type="ECO:0000256" key="1">
    <source>
        <dbReference type="ARBA" id="ARBA00004123"/>
    </source>
</evidence>
<evidence type="ECO:0000313" key="9">
    <source>
        <dbReference type="EMBL" id="PHT32304.1"/>
    </source>
</evidence>
<keyword evidence="3" id="KW-0805">Transcription regulation</keyword>
<accession>A0A2G2VH44</accession>
<feature type="compositionally biased region" description="Gly residues" evidence="7">
    <location>
        <begin position="36"/>
        <end position="57"/>
    </location>
</feature>
<evidence type="ECO:0000256" key="5">
    <source>
        <dbReference type="ARBA" id="ARBA00023163"/>
    </source>
</evidence>
<feature type="domain" description="Myb-like" evidence="8">
    <location>
        <begin position="466"/>
        <end position="524"/>
    </location>
</feature>
<dbReference type="STRING" id="33114.A0A2G2VH44"/>
<comment type="caution">
    <text evidence="9">The sequence shown here is derived from an EMBL/GenBank/DDBJ whole genome shotgun (WGS) entry which is preliminary data.</text>
</comment>